<evidence type="ECO:0000256" key="1">
    <source>
        <dbReference type="SAM" id="MobiDB-lite"/>
    </source>
</evidence>
<name>A0AAE0BLI1_9CHLO</name>
<feature type="region of interest" description="Disordered" evidence="1">
    <location>
        <begin position="168"/>
        <end position="206"/>
    </location>
</feature>
<protein>
    <submittedName>
        <fullName evidence="2">Uncharacterized protein</fullName>
    </submittedName>
</protein>
<evidence type="ECO:0000313" key="3">
    <source>
        <dbReference type="Proteomes" id="UP001190700"/>
    </source>
</evidence>
<comment type="caution">
    <text evidence="2">The sequence shown here is derived from an EMBL/GenBank/DDBJ whole genome shotgun (WGS) entry which is preliminary data.</text>
</comment>
<organism evidence="2 3">
    <name type="scientific">Cymbomonas tetramitiformis</name>
    <dbReference type="NCBI Taxonomy" id="36881"/>
    <lineage>
        <taxon>Eukaryota</taxon>
        <taxon>Viridiplantae</taxon>
        <taxon>Chlorophyta</taxon>
        <taxon>Pyramimonadophyceae</taxon>
        <taxon>Pyramimonadales</taxon>
        <taxon>Pyramimonadaceae</taxon>
        <taxon>Cymbomonas</taxon>
    </lineage>
</organism>
<dbReference type="AlphaFoldDB" id="A0AAE0BLI1"/>
<feature type="region of interest" description="Disordered" evidence="1">
    <location>
        <begin position="1"/>
        <end position="40"/>
    </location>
</feature>
<keyword evidence="3" id="KW-1185">Reference proteome</keyword>
<gene>
    <name evidence="2" type="ORF">CYMTET_52097</name>
</gene>
<dbReference type="EMBL" id="LGRX02034420">
    <property type="protein sequence ID" value="KAK3237852.1"/>
    <property type="molecule type" value="Genomic_DNA"/>
</dbReference>
<evidence type="ECO:0000313" key="2">
    <source>
        <dbReference type="EMBL" id="KAK3237852.1"/>
    </source>
</evidence>
<proteinExistence type="predicted"/>
<sequence length="206" mass="21072">MGVEVGAGGGAEVGSGAGGPEMGGGAGVGDGAESGNGAVSAMVSDDGEATLQVASASDAVAPGGASPLESTAEMSRACTAAMTSLRMCSLRLLASESDPDLWAALRLRSARACVLRLPLDPVLVWVASVPDSGSEWSGTWLWPGMYLPCVAGPEDALRERRRRRVPEAAATAGWKVADQERPPTRAALREPRYRGSPAEGLAGLRR</sequence>
<reference evidence="2 3" key="1">
    <citation type="journal article" date="2015" name="Genome Biol. Evol.">
        <title>Comparative Genomics of a Bacterivorous Green Alga Reveals Evolutionary Causalities and Consequences of Phago-Mixotrophic Mode of Nutrition.</title>
        <authorList>
            <person name="Burns J.A."/>
            <person name="Paasch A."/>
            <person name="Narechania A."/>
            <person name="Kim E."/>
        </authorList>
    </citation>
    <scope>NUCLEOTIDE SEQUENCE [LARGE SCALE GENOMIC DNA]</scope>
    <source>
        <strain evidence="2 3">PLY_AMNH</strain>
    </source>
</reference>
<accession>A0AAE0BLI1</accession>
<feature type="compositionally biased region" description="Basic and acidic residues" evidence="1">
    <location>
        <begin position="177"/>
        <end position="193"/>
    </location>
</feature>
<feature type="compositionally biased region" description="Gly residues" evidence="1">
    <location>
        <begin position="1"/>
        <end position="34"/>
    </location>
</feature>
<dbReference type="Proteomes" id="UP001190700">
    <property type="component" value="Unassembled WGS sequence"/>
</dbReference>